<dbReference type="InterPro" id="IPR025597">
    <property type="entry name" value="DUF4345"/>
</dbReference>
<dbReference type="Proteomes" id="UP000503018">
    <property type="component" value="Chromosome"/>
</dbReference>
<evidence type="ECO:0000313" key="3">
    <source>
        <dbReference type="Proteomes" id="UP000503018"/>
    </source>
</evidence>
<keyword evidence="1" id="KW-1133">Transmembrane helix</keyword>
<proteinExistence type="predicted"/>
<keyword evidence="3" id="KW-1185">Reference proteome</keyword>
<dbReference type="AlphaFoldDB" id="A0A6M4ASD2"/>
<keyword evidence="1" id="KW-0812">Transmembrane</keyword>
<dbReference type="RefSeq" id="WP_169944688.1">
    <property type="nucleotide sequence ID" value="NZ_CP053015.1"/>
</dbReference>
<name>A0A6M4ASD2_9SPHN</name>
<evidence type="ECO:0000256" key="1">
    <source>
        <dbReference type="SAM" id="Phobius"/>
    </source>
</evidence>
<keyword evidence="1" id="KW-0472">Membrane</keyword>
<dbReference type="EMBL" id="CP053015">
    <property type="protein sequence ID" value="QJQ31977.1"/>
    <property type="molecule type" value="Genomic_DNA"/>
</dbReference>
<reference evidence="2 3" key="1">
    <citation type="submission" date="2020-01" db="EMBL/GenBank/DDBJ databases">
        <title>Sphingomonas sp. strain CSW-10.</title>
        <authorList>
            <person name="Chen W.-M."/>
        </authorList>
    </citation>
    <scope>NUCLEOTIDE SEQUENCE [LARGE SCALE GENOMIC DNA]</scope>
    <source>
        <strain evidence="2 3">CSW-10</strain>
    </source>
</reference>
<protein>
    <submittedName>
        <fullName evidence="2">DUF4345 family protein</fullName>
    </submittedName>
</protein>
<feature type="transmembrane region" description="Helical" evidence="1">
    <location>
        <begin position="74"/>
        <end position="95"/>
    </location>
</feature>
<gene>
    <name evidence="2" type="ORF">GV829_05510</name>
</gene>
<sequence>MMDWIVRGVVALWGIFFGWMGVSGLIDPQTYVDTFGISGDAAAMNTIRADFSAFFLLAGGAACWAALRPEHGKVLLVPIAAFGLALGGRLLGVMLGDPFAGSVRQSIIVEGVSVLLLVGAMLWMGKKHEQKISLSLS</sequence>
<accession>A0A6M4ASD2</accession>
<feature type="transmembrane region" description="Helical" evidence="1">
    <location>
        <begin position="107"/>
        <end position="125"/>
    </location>
</feature>
<dbReference type="KEGG" id="slan:GV829_05510"/>
<evidence type="ECO:0000313" key="2">
    <source>
        <dbReference type="EMBL" id="QJQ31977.1"/>
    </source>
</evidence>
<dbReference type="Pfam" id="PF14248">
    <property type="entry name" value="DUF4345"/>
    <property type="match status" value="1"/>
</dbReference>
<organism evidence="2 3">
    <name type="scientific">Sphingomonas lacunae</name>
    <dbReference type="NCBI Taxonomy" id="2698828"/>
    <lineage>
        <taxon>Bacteria</taxon>
        <taxon>Pseudomonadati</taxon>
        <taxon>Pseudomonadota</taxon>
        <taxon>Alphaproteobacteria</taxon>
        <taxon>Sphingomonadales</taxon>
        <taxon>Sphingomonadaceae</taxon>
        <taxon>Sphingomonas</taxon>
    </lineage>
</organism>
<feature type="transmembrane region" description="Helical" evidence="1">
    <location>
        <begin position="48"/>
        <end position="67"/>
    </location>
</feature>